<dbReference type="AlphaFoldDB" id="A0A8H5FUE5"/>
<dbReference type="EMBL" id="JAACJO010000017">
    <property type="protein sequence ID" value="KAF5349093.1"/>
    <property type="molecule type" value="Genomic_DNA"/>
</dbReference>
<dbReference type="OrthoDB" id="3222060at2759"/>
<name>A0A8H5FUE5_9AGAR</name>
<organism evidence="2 3">
    <name type="scientific">Leucocoprinus leucothites</name>
    <dbReference type="NCBI Taxonomy" id="201217"/>
    <lineage>
        <taxon>Eukaryota</taxon>
        <taxon>Fungi</taxon>
        <taxon>Dikarya</taxon>
        <taxon>Basidiomycota</taxon>
        <taxon>Agaricomycotina</taxon>
        <taxon>Agaricomycetes</taxon>
        <taxon>Agaricomycetidae</taxon>
        <taxon>Agaricales</taxon>
        <taxon>Agaricineae</taxon>
        <taxon>Agaricaceae</taxon>
        <taxon>Leucocoprinus</taxon>
    </lineage>
</organism>
<accession>A0A8H5FUE5</accession>
<feature type="compositionally biased region" description="Basic and acidic residues" evidence="1">
    <location>
        <begin position="247"/>
        <end position="256"/>
    </location>
</feature>
<feature type="compositionally biased region" description="Polar residues" evidence="1">
    <location>
        <begin position="87"/>
        <end position="100"/>
    </location>
</feature>
<evidence type="ECO:0000313" key="2">
    <source>
        <dbReference type="EMBL" id="KAF5349093.1"/>
    </source>
</evidence>
<feature type="compositionally biased region" description="Polar residues" evidence="1">
    <location>
        <begin position="187"/>
        <end position="211"/>
    </location>
</feature>
<keyword evidence="3" id="KW-1185">Reference proteome</keyword>
<dbReference type="Proteomes" id="UP000559027">
    <property type="component" value="Unassembled WGS sequence"/>
</dbReference>
<feature type="compositionally biased region" description="Low complexity" evidence="1">
    <location>
        <begin position="225"/>
        <end position="246"/>
    </location>
</feature>
<feature type="region of interest" description="Disordered" evidence="1">
    <location>
        <begin position="21"/>
        <end position="108"/>
    </location>
</feature>
<feature type="compositionally biased region" description="Low complexity" evidence="1">
    <location>
        <begin position="21"/>
        <end position="40"/>
    </location>
</feature>
<feature type="region of interest" description="Disordered" evidence="1">
    <location>
        <begin position="180"/>
        <end position="256"/>
    </location>
</feature>
<proteinExistence type="predicted"/>
<reference evidence="2 3" key="1">
    <citation type="journal article" date="2020" name="ISME J.">
        <title>Uncovering the hidden diversity of litter-decomposition mechanisms in mushroom-forming fungi.</title>
        <authorList>
            <person name="Floudas D."/>
            <person name="Bentzer J."/>
            <person name="Ahren D."/>
            <person name="Johansson T."/>
            <person name="Persson P."/>
            <person name="Tunlid A."/>
        </authorList>
    </citation>
    <scope>NUCLEOTIDE SEQUENCE [LARGE SCALE GENOMIC DNA]</scope>
    <source>
        <strain evidence="2 3">CBS 146.42</strain>
    </source>
</reference>
<comment type="caution">
    <text evidence="2">The sequence shown here is derived from an EMBL/GenBank/DDBJ whole genome shotgun (WGS) entry which is preliminary data.</text>
</comment>
<protein>
    <submittedName>
        <fullName evidence="2">Uncharacterized protein</fullName>
    </submittedName>
</protein>
<evidence type="ECO:0000256" key="1">
    <source>
        <dbReference type="SAM" id="MobiDB-lite"/>
    </source>
</evidence>
<sequence>MDHLAQFSWVHIKEEGETVSALLSPPATPSSFTFSSSSSPGLPPRDLRPSPPLITSGRSRPRPYPPTKPALKKDPESQPQPLPGMQWHNTSMRSGSSRPISATDRRLSITDGDRQAAFDMTNTSFMMPAAPGSSLMGAIGDAHDGQYSRVPPLYPNSTMGWNADVPMMAGNTDYPGMPGHSALYPPLSTQEYGNLDTTRNSPDSIAPNSPSYYPPATENGYMGVGPYRTSSTSSPGSQSTGSQSPYSREDPETEVRRLRKKVKDLQQALMEARSAASSGTSLPVNATPAFRAAWKRRTDARKKVFCSLNRAGNALCAWHDSRRERRQFPPRNAPPGMLNCGCTHEEALFEESLSRHRVGGYLPGESVRMDPELRRPLLKLLQQRYGYQDGDFDYDPRTMDWHPEQDPETWERQAHSGNRYSIPLECQSFYASGLVSSQVSSIPVEAAKASQCVEWVTGCYDVLRVHYRGALSSGLAIRVTCGKCMDTIQLSARVMRDNRDVVEIVGGLLVQTDALQNQHGLMFSQFSKLSGKTIELTALTQNAILEVNSSFAEVKAVFDLEQHSRSRYLWNSCAMWVLERLLHFDASSAEEFLRLPIRDECDCSPILHVKAVDDLSAGHCFWTANSA</sequence>
<evidence type="ECO:0000313" key="3">
    <source>
        <dbReference type="Proteomes" id="UP000559027"/>
    </source>
</evidence>
<gene>
    <name evidence="2" type="ORF">D9756_009324</name>
</gene>